<dbReference type="InterPro" id="IPR024042">
    <property type="entry name" value="TM1646-like_dom_sf"/>
</dbReference>
<evidence type="ECO:0000313" key="2">
    <source>
        <dbReference type="Proteomes" id="UP000295008"/>
    </source>
</evidence>
<accession>A0A4R1QN28</accession>
<organism evidence="1 2">
    <name type="scientific">Hydrogenispora ethanolica</name>
    <dbReference type="NCBI Taxonomy" id="1082276"/>
    <lineage>
        <taxon>Bacteria</taxon>
        <taxon>Bacillati</taxon>
        <taxon>Bacillota</taxon>
        <taxon>Hydrogenispora</taxon>
    </lineage>
</organism>
<dbReference type="Pfam" id="PF03885">
    <property type="entry name" value="DUF327"/>
    <property type="match status" value="1"/>
</dbReference>
<protein>
    <submittedName>
        <fullName evidence="1">Uncharacterized protein YaaR (DUF327 family)</fullName>
    </submittedName>
</protein>
<dbReference type="AlphaFoldDB" id="A0A4R1QN28"/>
<reference evidence="1 2" key="1">
    <citation type="submission" date="2019-03" db="EMBL/GenBank/DDBJ databases">
        <title>Genomic Encyclopedia of Type Strains, Phase IV (KMG-IV): sequencing the most valuable type-strain genomes for metagenomic binning, comparative biology and taxonomic classification.</title>
        <authorList>
            <person name="Goeker M."/>
        </authorList>
    </citation>
    <scope>NUCLEOTIDE SEQUENCE [LARGE SCALE GENOMIC DNA]</scope>
    <source>
        <strain evidence="1 2">LX-B</strain>
    </source>
</reference>
<dbReference type="EMBL" id="SLUN01000057">
    <property type="protein sequence ID" value="TCL55149.1"/>
    <property type="molecule type" value="Genomic_DNA"/>
</dbReference>
<dbReference type="Gene3D" id="1.20.120.490">
    <property type="entry name" value="Hypothetical protein TM1646-like domain"/>
    <property type="match status" value="1"/>
</dbReference>
<proteinExistence type="predicted"/>
<name>A0A4R1QN28_HYDET</name>
<gene>
    <name evidence="1" type="ORF">EDC14_105716</name>
</gene>
<dbReference type="Proteomes" id="UP000295008">
    <property type="component" value="Unassembled WGS sequence"/>
</dbReference>
<sequence length="132" mass="15381">METRIPGPGRTAEFTRALRDSDREHRRQICDQLLGKIDALSRELKNHPTPKGFMRYRSLVSSFMKEALSQSYEVRSETHWDRDGNRKSLVAVKRINTALEEMMDAVVQKEKSQIDLAAKFDQIRGWLLDLYV</sequence>
<comment type="caution">
    <text evidence="1">The sequence shown here is derived from an EMBL/GenBank/DDBJ whole genome shotgun (WGS) entry which is preliminary data.</text>
</comment>
<keyword evidence="2" id="KW-1185">Reference proteome</keyword>
<dbReference type="InterPro" id="IPR005585">
    <property type="entry name" value="DUF327"/>
</dbReference>
<dbReference type="SUPFAM" id="SSF158397">
    <property type="entry name" value="TM1646-like"/>
    <property type="match status" value="1"/>
</dbReference>
<evidence type="ECO:0000313" key="1">
    <source>
        <dbReference type="EMBL" id="TCL55149.1"/>
    </source>
</evidence>